<feature type="region of interest" description="Disordered" evidence="4">
    <location>
        <begin position="161"/>
        <end position="180"/>
    </location>
</feature>
<dbReference type="PANTHER" id="PTHR37482">
    <property type="entry name" value="OUTER MEMBRANE PROTEIN ASSEMBLY FACTOR BAME"/>
    <property type="match status" value="1"/>
</dbReference>
<gene>
    <name evidence="6" type="ORF">JMJ56_05705</name>
</gene>
<keyword evidence="7" id="KW-1185">Reference proteome</keyword>
<evidence type="ECO:0000256" key="4">
    <source>
        <dbReference type="SAM" id="MobiDB-lite"/>
    </source>
</evidence>
<feature type="compositionally biased region" description="Low complexity" evidence="4">
    <location>
        <begin position="163"/>
        <end position="173"/>
    </location>
</feature>
<sequence length="180" mass="19139">MDRPCHPVNLPRPARIGMSRRRAAALALGLLLALPGCSVFDAPVVQRGNRVAEEQLKEITPGVQTRQDVQTLLGSPTQTSTFGDPTWYYISSNTRQRPGRELMVTDQQTVSITFDPNGVVRDVKVVGEDEGKAVPMVSRVTPTPGNDRSLLQALFGNVGRIGPGASIPTSPGAPGAGTGR</sequence>
<feature type="domain" description="Outer membrane protein assembly factor BamE" evidence="5">
    <location>
        <begin position="48"/>
        <end position="122"/>
    </location>
</feature>
<evidence type="ECO:0000259" key="5">
    <source>
        <dbReference type="Pfam" id="PF04355"/>
    </source>
</evidence>
<keyword evidence="2" id="KW-0472">Membrane</keyword>
<dbReference type="EMBL" id="JAETWB010000001">
    <property type="protein sequence ID" value="MBL6077494.1"/>
    <property type="molecule type" value="Genomic_DNA"/>
</dbReference>
<dbReference type="InterPro" id="IPR007450">
    <property type="entry name" value="BamE_dom"/>
</dbReference>
<comment type="caution">
    <text evidence="6">The sequence shown here is derived from an EMBL/GenBank/DDBJ whole genome shotgun (WGS) entry which is preliminary data.</text>
</comment>
<evidence type="ECO:0000256" key="3">
    <source>
        <dbReference type="ARBA" id="ARBA00023237"/>
    </source>
</evidence>
<dbReference type="Proteomes" id="UP000660885">
    <property type="component" value="Unassembled WGS sequence"/>
</dbReference>
<dbReference type="Pfam" id="PF04355">
    <property type="entry name" value="BamE"/>
    <property type="match status" value="1"/>
</dbReference>
<keyword evidence="1" id="KW-0732">Signal</keyword>
<name>A0ABS1TYJ0_9PROT</name>
<dbReference type="Gene3D" id="3.30.1450.10">
    <property type="match status" value="1"/>
</dbReference>
<protein>
    <submittedName>
        <fullName evidence="6">Outer membrane protein assembly factor BamE</fullName>
    </submittedName>
</protein>
<evidence type="ECO:0000313" key="7">
    <source>
        <dbReference type="Proteomes" id="UP000660885"/>
    </source>
</evidence>
<dbReference type="InterPro" id="IPR026592">
    <property type="entry name" value="BamE"/>
</dbReference>
<proteinExistence type="predicted"/>
<organism evidence="6 7">
    <name type="scientific">Belnapia arida</name>
    <dbReference type="NCBI Taxonomy" id="2804533"/>
    <lineage>
        <taxon>Bacteria</taxon>
        <taxon>Pseudomonadati</taxon>
        <taxon>Pseudomonadota</taxon>
        <taxon>Alphaproteobacteria</taxon>
        <taxon>Acetobacterales</taxon>
        <taxon>Roseomonadaceae</taxon>
        <taxon>Belnapia</taxon>
    </lineage>
</organism>
<keyword evidence="3" id="KW-0998">Cell outer membrane</keyword>
<reference evidence="6 7" key="1">
    <citation type="submission" date="2021-01" db="EMBL/GenBank/DDBJ databases">
        <title>Belnapia mucosa sp. nov. and Belnapia arida sp. nov., isolated from the Tabernas Desert (Almeria, Spain).</title>
        <authorList>
            <person name="Molina-Menor E."/>
            <person name="Vidal-Verdu A."/>
            <person name="Calonge A."/>
            <person name="Satari L."/>
            <person name="Pereto J."/>
            <person name="Porcar M."/>
        </authorList>
    </citation>
    <scope>NUCLEOTIDE SEQUENCE [LARGE SCALE GENOMIC DNA]</scope>
    <source>
        <strain evidence="6 7">T18</strain>
    </source>
</reference>
<dbReference type="PANTHER" id="PTHR37482:SF1">
    <property type="entry name" value="OUTER MEMBRANE PROTEIN ASSEMBLY FACTOR BAME"/>
    <property type="match status" value="1"/>
</dbReference>
<evidence type="ECO:0000313" key="6">
    <source>
        <dbReference type="EMBL" id="MBL6077494.1"/>
    </source>
</evidence>
<evidence type="ECO:0000256" key="2">
    <source>
        <dbReference type="ARBA" id="ARBA00023136"/>
    </source>
</evidence>
<evidence type="ECO:0000256" key="1">
    <source>
        <dbReference type="ARBA" id="ARBA00022729"/>
    </source>
</evidence>
<dbReference type="InterPro" id="IPR037873">
    <property type="entry name" value="BamE-like"/>
</dbReference>
<accession>A0ABS1TYJ0</accession>